<sequence length="247" mass="28527">MENKKIHEVNKTYWNMTADDWFGVTALPEYGVQFVTENELHLFGDVTGKTMLEVGCGSGHSLKYHADRNAGELWGLDISQKQLENAQRFLSENNYSPKLICSPMEDECGIPQNYFDIVYSIYAMGWATDLKKVFQRISSYLKKDGIFIFSWKHPLHGCTIVDDGKLVFKKSYFDEEWHSQIVDGMEILLPNRKISTYINALADTGFIVERMIEQTDEKTLQLKEEVDDRSRKAQKLPLSFVFKARKA</sequence>
<dbReference type="GO" id="GO:0008757">
    <property type="term" value="F:S-adenosylmethionine-dependent methyltransferase activity"/>
    <property type="evidence" value="ECO:0007669"/>
    <property type="project" value="InterPro"/>
</dbReference>
<dbReference type="PANTHER" id="PTHR43861">
    <property type="entry name" value="TRANS-ACONITATE 2-METHYLTRANSFERASE-RELATED"/>
    <property type="match status" value="1"/>
</dbReference>
<dbReference type="InterPro" id="IPR029063">
    <property type="entry name" value="SAM-dependent_MTases_sf"/>
</dbReference>
<organism evidence="2 3">
    <name type="scientific">Anaerocolumna chitinilytica</name>
    <dbReference type="NCBI Taxonomy" id="1727145"/>
    <lineage>
        <taxon>Bacteria</taxon>
        <taxon>Bacillati</taxon>
        <taxon>Bacillota</taxon>
        <taxon>Clostridia</taxon>
        <taxon>Lachnospirales</taxon>
        <taxon>Lachnospiraceae</taxon>
        <taxon>Anaerocolumna</taxon>
    </lineage>
</organism>
<accession>A0A7I8DIV9</accession>
<dbReference type="SUPFAM" id="SSF53335">
    <property type="entry name" value="S-adenosyl-L-methionine-dependent methyltransferases"/>
    <property type="match status" value="1"/>
</dbReference>
<dbReference type="Gene3D" id="3.40.50.150">
    <property type="entry name" value="Vaccinia Virus protein VP39"/>
    <property type="match status" value="1"/>
</dbReference>
<dbReference type="CDD" id="cd02440">
    <property type="entry name" value="AdoMet_MTases"/>
    <property type="match status" value="1"/>
</dbReference>
<dbReference type="EMBL" id="AP023368">
    <property type="protein sequence ID" value="BCJ97191.1"/>
    <property type="molecule type" value="Genomic_DNA"/>
</dbReference>
<gene>
    <name evidence="2" type="primary">ubiE_1</name>
    <name evidence="2" type="ORF">bsdcttw_02320</name>
</gene>
<evidence type="ECO:0000259" key="1">
    <source>
        <dbReference type="Pfam" id="PF08241"/>
    </source>
</evidence>
<evidence type="ECO:0000313" key="2">
    <source>
        <dbReference type="EMBL" id="BCJ97191.1"/>
    </source>
</evidence>
<reference evidence="2 3" key="2">
    <citation type="submission" date="2020-08" db="EMBL/GenBank/DDBJ databases">
        <authorList>
            <person name="Ueki A."/>
            <person name="Tonouchi A."/>
        </authorList>
    </citation>
    <scope>NUCLEOTIDE SEQUENCE [LARGE SCALE GENOMIC DNA]</scope>
    <source>
        <strain evidence="2 3">CTTW</strain>
    </source>
</reference>
<reference evidence="2 3" key="1">
    <citation type="submission" date="2020-08" db="EMBL/GenBank/DDBJ databases">
        <title>Draft genome sequencing of an Anaerocolumna strain isolated from anoxic soil subjected to BSD treatment.</title>
        <authorList>
            <person name="Uek A."/>
            <person name="Tonouchi A."/>
        </authorList>
    </citation>
    <scope>NUCLEOTIDE SEQUENCE [LARGE SCALE GENOMIC DNA]</scope>
    <source>
        <strain evidence="2 3">CTTW</strain>
    </source>
</reference>
<name>A0A7I8DIV9_9FIRM</name>
<keyword evidence="3" id="KW-1185">Reference proteome</keyword>
<protein>
    <recommendedName>
        <fullName evidence="1">Methyltransferase type 11 domain-containing protein</fullName>
    </recommendedName>
</protein>
<dbReference type="KEGG" id="acht:bsdcttw_02320"/>
<dbReference type="Pfam" id="PF08241">
    <property type="entry name" value="Methyltransf_11"/>
    <property type="match status" value="1"/>
</dbReference>
<dbReference type="PANTHER" id="PTHR43861:SF1">
    <property type="entry name" value="TRANS-ACONITATE 2-METHYLTRANSFERASE"/>
    <property type="match status" value="1"/>
</dbReference>
<evidence type="ECO:0000313" key="3">
    <source>
        <dbReference type="Proteomes" id="UP000515703"/>
    </source>
</evidence>
<proteinExistence type="predicted"/>
<dbReference type="InterPro" id="IPR013216">
    <property type="entry name" value="Methyltransf_11"/>
</dbReference>
<dbReference type="AlphaFoldDB" id="A0A7I8DIV9"/>
<dbReference type="Proteomes" id="UP000515703">
    <property type="component" value="Chromosome"/>
</dbReference>
<feature type="domain" description="Methyltransferase type 11" evidence="1">
    <location>
        <begin position="52"/>
        <end position="149"/>
    </location>
</feature>
<dbReference type="RefSeq" id="WP_185257646.1">
    <property type="nucleotide sequence ID" value="NZ_AP023368.1"/>
</dbReference>